<keyword evidence="3" id="KW-0067">ATP-binding</keyword>
<dbReference type="PANTHER" id="PTHR45772">
    <property type="entry name" value="CONSERVED COMPONENT OF ABC TRANSPORTER FOR NATURAL AMINO ACIDS-RELATED"/>
    <property type="match status" value="1"/>
</dbReference>
<dbReference type="Pfam" id="PF00005">
    <property type="entry name" value="ABC_tran"/>
    <property type="match status" value="1"/>
</dbReference>
<comment type="caution">
    <text evidence="5">The sequence shown here is derived from an EMBL/GenBank/DDBJ whole genome shotgun (WGS) entry which is preliminary data.</text>
</comment>
<sequence length="263" mass="28808">MSHSILEKKSSIVLEARALTRRFGGLVAVNNVSFSVKKHEIFGLIGPNGAGKTTLFNLITAFIPPSGGKLIYQGAEISQLRPYQIAALGIARTFQNIRLFGELSALENVIIARHLHTKSNMITGVLGLPPAPNEELQTKQKALDLLDLVGLSDRAHEKAKNFAYGDQRRLEIARALALQPQVLLLDEPAAGMNPNEKQQLSEFIRSLREQFNLTIVLIEHHVPLVMGLCDRIAVLDFGQLIALGKPAVVRNDPAVIEAYLGND</sequence>
<dbReference type="InterPro" id="IPR051120">
    <property type="entry name" value="ABC_AA/LPS_Transport"/>
</dbReference>
<gene>
    <name evidence="5" type="ORF">NIES4072_32520</name>
</gene>
<keyword evidence="2" id="KW-0547">Nucleotide-binding</keyword>
<dbReference type="InterPro" id="IPR003439">
    <property type="entry name" value="ABC_transporter-like_ATP-bd"/>
</dbReference>
<dbReference type="GO" id="GO:0016887">
    <property type="term" value="F:ATP hydrolysis activity"/>
    <property type="evidence" value="ECO:0007669"/>
    <property type="project" value="InterPro"/>
</dbReference>
<dbReference type="PROSITE" id="PS50893">
    <property type="entry name" value="ABC_TRANSPORTER_2"/>
    <property type="match status" value="1"/>
</dbReference>
<accession>A0A2R5FV78</accession>
<evidence type="ECO:0000256" key="2">
    <source>
        <dbReference type="ARBA" id="ARBA00022741"/>
    </source>
</evidence>
<dbReference type="EMBL" id="BDUD01000001">
    <property type="protein sequence ID" value="GBG19584.1"/>
    <property type="molecule type" value="Genomic_DNA"/>
</dbReference>
<evidence type="ECO:0000256" key="3">
    <source>
        <dbReference type="ARBA" id="ARBA00022840"/>
    </source>
</evidence>
<dbReference type="Gene3D" id="3.40.50.300">
    <property type="entry name" value="P-loop containing nucleotide triphosphate hydrolases"/>
    <property type="match status" value="1"/>
</dbReference>
<keyword evidence="6" id="KW-1185">Reference proteome</keyword>
<dbReference type="Proteomes" id="UP000245124">
    <property type="component" value="Unassembled WGS sequence"/>
</dbReference>
<evidence type="ECO:0000313" key="5">
    <source>
        <dbReference type="EMBL" id="GBG19584.1"/>
    </source>
</evidence>
<evidence type="ECO:0000256" key="1">
    <source>
        <dbReference type="ARBA" id="ARBA00022448"/>
    </source>
</evidence>
<protein>
    <submittedName>
        <fullName evidence="5">ABC transporter-related protein</fullName>
    </submittedName>
</protein>
<dbReference type="RefSeq" id="WP_109009361.1">
    <property type="nucleotide sequence ID" value="NZ_BDUD01000001.1"/>
</dbReference>
<reference evidence="5 6" key="1">
    <citation type="submission" date="2017-06" db="EMBL/GenBank/DDBJ databases">
        <title>Genome sequencing of cyanobaciteial culture collection at National Institute for Environmental Studies (NIES).</title>
        <authorList>
            <person name="Hirose Y."/>
            <person name="Shimura Y."/>
            <person name="Fujisawa T."/>
            <person name="Nakamura Y."/>
            <person name="Kawachi M."/>
        </authorList>
    </citation>
    <scope>NUCLEOTIDE SEQUENCE [LARGE SCALE GENOMIC DNA]</scope>
    <source>
        <strain evidence="5 6">NIES-4072</strain>
    </source>
</reference>
<feature type="domain" description="ABC transporter" evidence="4">
    <location>
        <begin position="14"/>
        <end position="262"/>
    </location>
</feature>
<dbReference type="InterPro" id="IPR027417">
    <property type="entry name" value="P-loop_NTPase"/>
</dbReference>
<dbReference type="PANTHER" id="PTHR45772:SF4">
    <property type="entry name" value="ABC TRANSPORTER ATP-BINDING PROTEIN"/>
    <property type="match status" value="1"/>
</dbReference>
<dbReference type="SUPFAM" id="SSF52540">
    <property type="entry name" value="P-loop containing nucleoside triphosphate hydrolases"/>
    <property type="match status" value="1"/>
</dbReference>
<organism evidence="5 6">
    <name type="scientific">Nostoc commune NIES-4072</name>
    <dbReference type="NCBI Taxonomy" id="2005467"/>
    <lineage>
        <taxon>Bacteria</taxon>
        <taxon>Bacillati</taxon>
        <taxon>Cyanobacteriota</taxon>
        <taxon>Cyanophyceae</taxon>
        <taxon>Nostocales</taxon>
        <taxon>Nostocaceae</taxon>
        <taxon>Nostoc</taxon>
    </lineage>
</organism>
<dbReference type="InterPro" id="IPR003593">
    <property type="entry name" value="AAA+_ATPase"/>
</dbReference>
<proteinExistence type="predicted"/>
<dbReference type="CDD" id="cd03219">
    <property type="entry name" value="ABC_Mj1267_LivG_branched"/>
    <property type="match status" value="1"/>
</dbReference>
<evidence type="ECO:0000313" key="6">
    <source>
        <dbReference type="Proteomes" id="UP000245124"/>
    </source>
</evidence>
<dbReference type="GO" id="GO:0005886">
    <property type="term" value="C:plasma membrane"/>
    <property type="evidence" value="ECO:0007669"/>
    <property type="project" value="TreeGrafter"/>
</dbReference>
<keyword evidence="1" id="KW-0813">Transport</keyword>
<dbReference type="OrthoDB" id="538665at2"/>
<dbReference type="SMART" id="SM00382">
    <property type="entry name" value="AAA"/>
    <property type="match status" value="1"/>
</dbReference>
<name>A0A2R5FV78_NOSCO</name>
<dbReference type="AlphaFoldDB" id="A0A2R5FV78"/>
<evidence type="ECO:0000259" key="4">
    <source>
        <dbReference type="PROSITE" id="PS50893"/>
    </source>
</evidence>
<dbReference type="Pfam" id="PF12399">
    <property type="entry name" value="BCA_ABC_TP_C"/>
    <property type="match status" value="1"/>
</dbReference>
<dbReference type="GO" id="GO:0005524">
    <property type="term" value="F:ATP binding"/>
    <property type="evidence" value="ECO:0007669"/>
    <property type="project" value="UniProtKB-KW"/>
</dbReference>
<dbReference type="PROSITE" id="PS00211">
    <property type="entry name" value="ABC_TRANSPORTER_1"/>
    <property type="match status" value="1"/>
</dbReference>
<dbReference type="InterPro" id="IPR032823">
    <property type="entry name" value="BCA_ABC_TP_C"/>
</dbReference>
<dbReference type="FunFam" id="3.40.50.300:FF:000421">
    <property type="entry name" value="Branched-chain amino acid ABC transporter ATP-binding protein"/>
    <property type="match status" value="1"/>
</dbReference>
<dbReference type="InterPro" id="IPR017871">
    <property type="entry name" value="ABC_transporter-like_CS"/>
</dbReference>